<dbReference type="PROSITE" id="PS51391">
    <property type="entry name" value="CID"/>
    <property type="match status" value="1"/>
</dbReference>
<evidence type="ECO:0000313" key="4">
    <source>
        <dbReference type="Proteomes" id="UP000807504"/>
    </source>
</evidence>
<evidence type="ECO:0000313" key="3">
    <source>
        <dbReference type="EMBL" id="KAF8770687.1"/>
    </source>
</evidence>
<accession>A0A8T0ED84</accession>
<dbReference type="PANTHER" id="PTHR12460">
    <property type="entry name" value="CYCLIN-DEPENDENT KINASE INHIBITOR-RELATED PROTEIN"/>
    <property type="match status" value="1"/>
</dbReference>
<dbReference type="EMBL" id="JABXBU010002228">
    <property type="protein sequence ID" value="KAF8770687.1"/>
    <property type="molecule type" value="Genomic_DNA"/>
</dbReference>
<dbReference type="AlphaFoldDB" id="A0A8T0ED84"/>
<feature type="region of interest" description="Disordered" evidence="1">
    <location>
        <begin position="776"/>
        <end position="804"/>
    </location>
</feature>
<dbReference type="GO" id="GO:0031124">
    <property type="term" value="P:mRNA 3'-end processing"/>
    <property type="evidence" value="ECO:0007669"/>
    <property type="project" value="TreeGrafter"/>
</dbReference>
<keyword evidence="4" id="KW-1185">Reference proteome</keyword>
<organism evidence="3 4">
    <name type="scientific">Argiope bruennichi</name>
    <name type="common">Wasp spider</name>
    <name type="synonym">Aranea bruennichi</name>
    <dbReference type="NCBI Taxonomy" id="94029"/>
    <lineage>
        <taxon>Eukaryota</taxon>
        <taxon>Metazoa</taxon>
        <taxon>Ecdysozoa</taxon>
        <taxon>Arthropoda</taxon>
        <taxon>Chelicerata</taxon>
        <taxon>Arachnida</taxon>
        <taxon>Araneae</taxon>
        <taxon>Araneomorphae</taxon>
        <taxon>Entelegynae</taxon>
        <taxon>Araneoidea</taxon>
        <taxon>Araneidae</taxon>
        <taxon>Argiope</taxon>
    </lineage>
</organism>
<comment type="caution">
    <text evidence="3">The sequence shown here is derived from an EMBL/GenBank/DDBJ whole genome shotgun (WGS) entry which is preliminary data.</text>
</comment>
<feature type="compositionally biased region" description="Polar residues" evidence="1">
    <location>
        <begin position="788"/>
        <end position="804"/>
    </location>
</feature>
<dbReference type="InterPro" id="IPR008942">
    <property type="entry name" value="ENTH_VHS"/>
</dbReference>
<sequence length="819" mass="92707">MPRELDIEKLERKFSSLTKSKESIRAVSSWIIHHSEFYKEIVEQWYIALTKGQNALLMFFVVNEIIHYSGNKTVPRFKEAFSKVLEKAVCLEKVKKIKSDVCYMFNLWRERNMFEDDFLKKLETKLNGAEVTSLLSAAAADDDYEISTRKIIYNYKSQNLFDSLRKLTAAEAEAKEKIEVFLKFADELKSVDLNNFTGILLSVKYLKQKREIQNTTLNSYLNECQKILKVIDTFQSLVEDCLKAADNESEVRKNVVKELEHSSVFYNAQYGDVKKASNAYMTYGKKLKNMERMLFEKKLTLLSQSESSSPCFSESNTCTSPITCTFPFDHDNASVSRTSSKISLGSIKEKGQSTMLSPDNVNNSISSWNEISSNTLSSFPKNCEKSLEETFSKRVGQAPNQNLSKLAQIFAEIKPNSEKQIRPKSALTGISNLNVRKEDSGGLQIAVDQQIKVPKNIELISAAKSSNQETIISDLLTKKTLNKKEQTENGNEIEILFEKSFDTKKAKSNTSIKRKMEPFQEEEIPNINKRGKFKKVSNIFMPSSKAMEKYKEIDFLNNRSDTQDSLSINNETSWEVKTRNNRTVIPEFSFNSESNFSLQTPLRIVDSSSSSSTSIEFLKHIPGKNKSSPSPNVEDNCVTDASAVKDYIEAGKLLENEDSENVIKNPSHNSKYSEQFASNEQEIPFIDTKLPKLAENDEKMSSPISNVQLESKDQLKTGKADEKPNLLQGLEIILEGFANKSIFNCDFKKALKDPPIIPLENCLILYHILSTFDKKHANNSSPSSSQNIVPSKTISESAVSSEIHSQDNLEVMDMECDSD</sequence>
<protein>
    <submittedName>
        <fullName evidence="3">Regulation of nuclear pre-mRNA like protein</fullName>
    </submittedName>
</protein>
<feature type="compositionally biased region" description="Low complexity" evidence="1">
    <location>
        <begin position="778"/>
        <end position="787"/>
    </location>
</feature>
<reference evidence="3" key="2">
    <citation type="submission" date="2020-06" db="EMBL/GenBank/DDBJ databases">
        <authorList>
            <person name="Sheffer M."/>
        </authorList>
    </citation>
    <scope>NUCLEOTIDE SEQUENCE</scope>
</reference>
<proteinExistence type="predicted"/>
<reference evidence="3" key="1">
    <citation type="journal article" date="2020" name="bioRxiv">
        <title>Chromosome-level reference genome of the European wasp spider Argiope bruennichi: a resource for studies on range expansion and evolutionary adaptation.</title>
        <authorList>
            <person name="Sheffer M.M."/>
            <person name="Hoppe A."/>
            <person name="Krehenwinkel H."/>
            <person name="Uhl G."/>
            <person name="Kuss A.W."/>
            <person name="Jensen L."/>
            <person name="Jensen C."/>
            <person name="Gillespie R.G."/>
            <person name="Hoff K.J."/>
            <person name="Prost S."/>
        </authorList>
    </citation>
    <scope>NUCLEOTIDE SEQUENCE</scope>
</reference>
<name>A0A8T0ED84_ARGBR</name>
<dbReference type="SUPFAM" id="SSF48464">
    <property type="entry name" value="ENTH/VHS domain"/>
    <property type="match status" value="1"/>
</dbReference>
<dbReference type="SMART" id="SM00582">
    <property type="entry name" value="RPR"/>
    <property type="match status" value="1"/>
</dbReference>
<feature type="domain" description="CID" evidence="2">
    <location>
        <begin position="2"/>
        <end position="130"/>
    </location>
</feature>
<dbReference type="PANTHER" id="PTHR12460:SF40">
    <property type="entry name" value="REGULATION OF NUCLEAR PRE-MRNA DOMAIN-CONTAINING PROTEIN 2"/>
    <property type="match status" value="1"/>
</dbReference>
<gene>
    <name evidence="3" type="ORF">HNY73_018186</name>
</gene>
<evidence type="ECO:0000256" key="1">
    <source>
        <dbReference type="SAM" id="MobiDB-lite"/>
    </source>
</evidence>
<dbReference type="Proteomes" id="UP000807504">
    <property type="component" value="Unassembled WGS sequence"/>
</dbReference>
<evidence type="ECO:0000259" key="2">
    <source>
        <dbReference type="PROSITE" id="PS51391"/>
    </source>
</evidence>
<dbReference type="InterPro" id="IPR006569">
    <property type="entry name" value="CID_dom"/>
</dbReference>
<dbReference type="GO" id="GO:0000993">
    <property type="term" value="F:RNA polymerase II complex binding"/>
    <property type="evidence" value="ECO:0007669"/>
    <property type="project" value="TreeGrafter"/>
</dbReference>
<dbReference type="Pfam" id="PF04818">
    <property type="entry name" value="CID"/>
    <property type="match status" value="1"/>
</dbReference>
<dbReference type="Gene3D" id="1.25.40.90">
    <property type="match status" value="1"/>
</dbReference>